<dbReference type="Gene3D" id="1.20.1250.20">
    <property type="entry name" value="MFS general substrate transporter like domains"/>
    <property type="match status" value="2"/>
</dbReference>
<dbReference type="GO" id="GO:0016020">
    <property type="term" value="C:membrane"/>
    <property type="evidence" value="ECO:0007669"/>
    <property type="project" value="UniProtKB-SubCell"/>
</dbReference>
<feature type="transmembrane region" description="Helical" evidence="3">
    <location>
        <begin position="139"/>
        <end position="156"/>
    </location>
</feature>
<dbReference type="SUPFAM" id="SSF103473">
    <property type="entry name" value="MFS general substrate transporter"/>
    <property type="match status" value="1"/>
</dbReference>
<comment type="caution">
    <text evidence="5">The sequence shown here is derived from an EMBL/GenBank/DDBJ whole genome shotgun (WGS) entry which is preliminary data.</text>
</comment>
<dbReference type="InterPro" id="IPR020846">
    <property type="entry name" value="MFS_dom"/>
</dbReference>
<dbReference type="InterPro" id="IPR011701">
    <property type="entry name" value="MFS"/>
</dbReference>
<evidence type="ECO:0000259" key="4">
    <source>
        <dbReference type="PROSITE" id="PS50850"/>
    </source>
</evidence>
<dbReference type="InterPro" id="IPR050327">
    <property type="entry name" value="Proton-linked_MCT"/>
</dbReference>
<name>A0AAV4RQM0_9ARAC</name>
<proteinExistence type="predicted"/>
<evidence type="ECO:0000256" key="3">
    <source>
        <dbReference type="SAM" id="Phobius"/>
    </source>
</evidence>
<dbReference type="GO" id="GO:0008028">
    <property type="term" value="F:monocarboxylic acid transmembrane transporter activity"/>
    <property type="evidence" value="ECO:0007669"/>
    <property type="project" value="TreeGrafter"/>
</dbReference>
<feature type="transmembrane region" description="Helical" evidence="3">
    <location>
        <begin position="364"/>
        <end position="386"/>
    </location>
</feature>
<sequence length="516" mass="56667">MREDTPDSARAWAVALAVCFINALQSGLMRASGLLYVALIDTYGGSRAQASLPFSVRNIVKNLSGPFVGALGQRLGTRKVTLVGGVFASLGVLFCSFAPSITWITFLWGGMHALGACMVSILSLILVTQFFVKHRATASGLAFSGSCFGSLLWPLLMECLLLNMGLTGAFLVTGGILLNVLPASLILKEPSWSHRQKKVSTEVEVANPKMNVVKKPSFKNGVAGKESENVFIMNFKQRHSFSKVEQKQDGVQDTRNLIHNAKMKGFDNLAFNDSMNKLKEGYAVQIEKMEEKCSTVSSSQEDTKNSSSERHQQETSIHKAFTTIIRDPLFYMISLSLAAFAMVFDPFFTIIVDYMMDKGVEEGLAKYFITALAFGDLVGRLCFGWVTDKKLLSVPKFMMSMQIAQGAFFLTLPLVYGFYPLLAMVIAFGLITGACLVMFPVLVTNYLQSVQSLAMGCISFLTGIMTMTVPPLIGYFRDQVGSYDGMLFLTGGASVAVGFLWIFEPFMLKCRKTLKE</sequence>
<feature type="transmembrane region" description="Helical" evidence="3">
    <location>
        <begin position="485"/>
        <end position="503"/>
    </location>
</feature>
<evidence type="ECO:0000313" key="6">
    <source>
        <dbReference type="Proteomes" id="UP001054837"/>
    </source>
</evidence>
<feature type="transmembrane region" description="Helical" evidence="3">
    <location>
        <begin position="453"/>
        <end position="473"/>
    </location>
</feature>
<feature type="transmembrane region" description="Helical" evidence="3">
    <location>
        <begin position="168"/>
        <end position="187"/>
    </location>
</feature>
<feature type="compositionally biased region" description="Basic and acidic residues" evidence="2">
    <location>
        <begin position="301"/>
        <end position="314"/>
    </location>
</feature>
<dbReference type="InterPro" id="IPR013788">
    <property type="entry name" value="Hemocyanin/hexamerin"/>
</dbReference>
<gene>
    <name evidence="5" type="primary">Slc16a4</name>
    <name evidence="5" type="ORF">CDAR_418121</name>
</gene>
<feature type="transmembrane region" description="Helical" evidence="3">
    <location>
        <begin position="425"/>
        <end position="446"/>
    </location>
</feature>
<dbReference type="EMBL" id="BPLQ01006581">
    <property type="protein sequence ID" value="GIY23770.1"/>
    <property type="molecule type" value="Genomic_DNA"/>
</dbReference>
<organism evidence="5 6">
    <name type="scientific">Caerostris darwini</name>
    <dbReference type="NCBI Taxonomy" id="1538125"/>
    <lineage>
        <taxon>Eukaryota</taxon>
        <taxon>Metazoa</taxon>
        <taxon>Ecdysozoa</taxon>
        <taxon>Arthropoda</taxon>
        <taxon>Chelicerata</taxon>
        <taxon>Arachnida</taxon>
        <taxon>Araneae</taxon>
        <taxon>Araneomorphae</taxon>
        <taxon>Entelegynae</taxon>
        <taxon>Araneoidea</taxon>
        <taxon>Araneidae</taxon>
        <taxon>Caerostris</taxon>
    </lineage>
</organism>
<protein>
    <submittedName>
        <fullName evidence="5">Monocarboxylate transporter 5</fullName>
    </submittedName>
</protein>
<evidence type="ECO:0000256" key="1">
    <source>
        <dbReference type="ARBA" id="ARBA00004141"/>
    </source>
</evidence>
<dbReference type="PANTHER" id="PTHR11360">
    <property type="entry name" value="MONOCARBOXYLATE TRANSPORTER"/>
    <property type="match status" value="1"/>
</dbReference>
<comment type="subcellular location">
    <subcellularLocation>
        <location evidence="1">Membrane</location>
        <topology evidence="1">Multi-pass membrane protein</topology>
    </subcellularLocation>
</comment>
<feature type="domain" description="Major facilitator superfamily (MFS) profile" evidence="4">
    <location>
        <begin position="11"/>
        <end position="508"/>
    </location>
</feature>
<feature type="transmembrane region" description="Helical" evidence="3">
    <location>
        <begin position="398"/>
        <end position="419"/>
    </location>
</feature>
<dbReference type="PROSITE" id="PS50850">
    <property type="entry name" value="MFS"/>
    <property type="match status" value="1"/>
</dbReference>
<keyword evidence="6" id="KW-1185">Reference proteome</keyword>
<keyword evidence="3" id="KW-0472">Membrane</keyword>
<reference evidence="5 6" key="1">
    <citation type="submission" date="2021-06" db="EMBL/GenBank/DDBJ databases">
        <title>Caerostris darwini draft genome.</title>
        <authorList>
            <person name="Kono N."/>
            <person name="Arakawa K."/>
        </authorList>
    </citation>
    <scope>NUCLEOTIDE SEQUENCE [LARGE SCALE GENOMIC DNA]</scope>
</reference>
<evidence type="ECO:0000313" key="5">
    <source>
        <dbReference type="EMBL" id="GIY23770.1"/>
    </source>
</evidence>
<keyword evidence="3" id="KW-0812">Transmembrane</keyword>
<accession>A0AAV4RQM0</accession>
<feature type="transmembrane region" description="Helical" evidence="3">
    <location>
        <begin position="112"/>
        <end position="132"/>
    </location>
</feature>
<feature type="transmembrane region" description="Helical" evidence="3">
    <location>
        <begin position="329"/>
        <end position="352"/>
    </location>
</feature>
<dbReference type="PANTHER" id="PTHR11360:SF303">
    <property type="entry name" value="MAJOR FACILITATOR SUPERFAMILY (MFS) PROFILE DOMAIN-CONTAINING PROTEIN"/>
    <property type="match status" value="1"/>
</dbReference>
<feature type="region of interest" description="Disordered" evidence="2">
    <location>
        <begin position="294"/>
        <end position="314"/>
    </location>
</feature>
<evidence type="ECO:0000256" key="2">
    <source>
        <dbReference type="SAM" id="MobiDB-lite"/>
    </source>
</evidence>
<dbReference type="PROSITE" id="PS00210">
    <property type="entry name" value="HEMOCYANIN_2"/>
    <property type="match status" value="1"/>
</dbReference>
<keyword evidence="3" id="KW-1133">Transmembrane helix</keyword>
<dbReference type="AlphaFoldDB" id="A0AAV4RQM0"/>
<feature type="transmembrane region" description="Helical" evidence="3">
    <location>
        <begin position="80"/>
        <end position="106"/>
    </location>
</feature>
<dbReference type="Proteomes" id="UP001054837">
    <property type="component" value="Unassembled WGS sequence"/>
</dbReference>
<dbReference type="Pfam" id="PF07690">
    <property type="entry name" value="MFS_1"/>
    <property type="match status" value="1"/>
</dbReference>
<dbReference type="InterPro" id="IPR036259">
    <property type="entry name" value="MFS_trans_sf"/>
</dbReference>